<dbReference type="GO" id="GO:0007155">
    <property type="term" value="P:cell adhesion"/>
    <property type="evidence" value="ECO:0007669"/>
    <property type="project" value="InterPro"/>
</dbReference>
<proteinExistence type="inferred from homology"/>
<accession>A0A0K2ZGF9</accession>
<keyword evidence="2" id="KW-0472">Membrane</keyword>
<dbReference type="GO" id="GO:0009289">
    <property type="term" value="C:pilus"/>
    <property type="evidence" value="ECO:0007669"/>
    <property type="project" value="InterPro"/>
</dbReference>
<name>A0A0K2ZGF9_9XANT</name>
<dbReference type="SUPFAM" id="SSF54523">
    <property type="entry name" value="Pili subunits"/>
    <property type="match status" value="1"/>
</dbReference>
<dbReference type="Pfam" id="PF00114">
    <property type="entry name" value="Pilin"/>
    <property type="match status" value="1"/>
</dbReference>
<gene>
    <name evidence="4" type="ORF">XTPLMG730_0394</name>
</gene>
<evidence type="ECO:0000256" key="2">
    <source>
        <dbReference type="SAM" id="Phobius"/>
    </source>
</evidence>
<keyword evidence="2" id="KW-0812">Transmembrane</keyword>
<dbReference type="Pfam" id="PF14237">
    <property type="entry name" value="GYF_2"/>
    <property type="match status" value="1"/>
</dbReference>
<evidence type="ECO:0000313" key="5">
    <source>
        <dbReference type="Proteomes" id="UP000045978"/>
    </source>
</evidence>
<evidence type="ECO:0000259" key="3">
    <source>
        <dbReference type="Pfam" id="PF14237"/>
    </source>
</evidence>
<dbReference type="Gene3D" id="3.30.700.10">
    <property type="entry name" value="Glycoprotein, Type 4 Pilin"/>
    <property type="match status" value="1"/>
</dbReference>
<dbReference type="Proteomes" id="UP000045978">
    <property type="component" value="Unassembled WGS sequence"/>
</dbReference>
<dbReference type="SUPFAM" id="SSF55277">
    <property type="entry name" value="GYF domain"/>
    <property type="match status" value="1"/>
</dbReference>
<dbReference type="EMBL" id="CXOJ01000005">
    <property type="protein sequence ID" value="CTP83299.1"/>
    <property type="molecule type" value="Genomic_DNA"/>
</dbReference>
<reference evidence="4 5" key="1">
    <citation type="submission" date="2015-07" db="EMBL/GenBank/DDBJ databases">
        <authorList>
            <person name="Noorani M."/>
        </authorList>
    </citation>
    <scope>NUCLEOTIDE SEQUENCE [LARGE SCALE GENOMIC DNA]</scope>
    <source>
        <strain evidence="4">LMG730</strain>
    </source>
</reference>
<evidence type="ECO:0000313" key="4">
    <source>
        <dbReference type="EMBL" id="CTP83299.1"/>
    </source>
</evidence>
<protein>
    <submittedName>
        <fullName evidence="4">Fimbrial protein pilin</fullName>
    </submittedName>
</protein>
<dbReference type="RefSeq" id="WP_053836987.1">
    <property type="nucleotide sequence ID" value="NZ_CP076251.1"/>
</dbReference>
<organism evidence="4 5">
    <name type="scientific">Xanthomonas graminis pv. phlei</name>
    <dbReference type="NCBI Taxonomy" id="487906"/>
    <lineage>
        <taxon>Bacteria</taxon>
        <taxon>Pseudomonadati</taxon>
        <taxon>Pseudomonadota</taxon>
        <taxon>Gammaproteobacteria</taxon>
        <taxon>Lysobacterales</taxon>
        <taxon>Lysobacteraceae</taxon>
        <taxon>Xanthomonas</taxon>
        <taxon>Xanthomonas translucens group</taxon>
        <taxon>Xanthomonas graminis</taxon>
    </lineage>
</organism>
<dbReference type="InterPro" id="IPR035445">
    <property type="entry name" value="GYF-like_dom_sf"/>
</dbReference>
<keyword evidence="2" id="KW-1133">Transmembrane helix</keyword>
<evidence type="ECO:0000256" key="1">
    <source>
        <dbReference type="ARBA" id="ARBA00005233"/>
    </source>
</evidence>
<feature type="transmembrane region" description="Helical" evidence="2">
    <location>
        <begin position="102"/>
        <end position="127"/>
    </location>
</feature>
<dbReference type="InterPro" id="IPR045584">
    <property type="entry name" value="Pilin-like"/>
</dbReference>
<comment type="similarity">
    <text evidence="1">Belongs to the N-Me-Phe pilin family.</text>
</comment>
<dbReference type="InterPro" id="IPR025640">
    <property type="entry name" value="GYF_2"/>
</dbReference>
<dbReference type="AlphaFoldDB" id="A0A0K2ZGF9"/>
<feature type="domain" description="GYF" evidence="3">
    <location>
        <begin position="10"/>
        <end position="58"/>
    </location>
</feature>
<dbReference type="InterPro" id="IPR001082">
    <property type="entry name" value="Pilin"/>
</dbReference>
<sequence>MHEEPTLSAWYYADAARDRHGPLSTAALLERLRDGLLDRDTLVWREGLPDWRPLHTLADELGLPATATPPPLPPPASATTAIAAAPAAAAPRNGLSGCGVGALVAVVVGAVLLTILGILAAIAVPAYQDYTLRAKAKQAIGSVAPLQAQIASFAAQQGRCPVNGDSGFGTAPSYASDSVAQVRIGRFDNGHCGLEATVHAPGQAKLDGKALWLDYDERTSAWKCSAELEDRYLPAHCRGG</sequence>